<sequence>MDFVMKAGSLLAGLAQHLALFGTWLMEVFRGTAWMSNWVQALCALAAIPITWLIASYSGRQASQAVMVQYFLDRRRESEKQDEEARALLFGRHCNLATQILFCSLRLRWAGESLQRLKDDSGPFQRAEDFQHLVCIVRHYAQAIQQLNMQDARHLRTARRTGPACGRSTTAELLLTGFRA</sequence>
<protein>
    <submittedName>
        <fullName evidence="2">Uncharacterized protein</fullName>
    </submittedName>
</protein>
<dbReference type="EMBL" id="NCDQ01000251">
    <property type="protein sequence ID" value="OYX01342.1"/>
    <property type="molecule type" value="Genomic_DNA"/>
</dbReference>
<feature type="transmembrane region" description="Helical" evidence="1">
    <location>
        <begin position="38"/>
        <end position="57"/>
    </location>
</feature>
<evidence type="ECO:0000256" key="1">
    <source>
        <dbReference type="SAM" id="Phobius"/>
    </source>
</evidence>
<proteinExistence type="predicted"/>
<gene>
    <name evidence="2" type="ORF">B7Z12_14345</name>
</gene>
<comment type="caution">
    <text evidence="2">The sequence shown here is derived from an EMBL/GenBank/DDBJ whole genome shotgun (WGS) entry which is preliminary data.</text>
</comment>
<feature type="transmembrane region" description="Helical" evidence="1">
    <location>
        <begin position="7"/>
        <end position="26"/>
    </location>
</feature>
<keyword evidence="1" id="KW-0472">Membrane</keyword>
<organism evidence="2 3">
    <name type="scientific">Caulobacter vibrioides</name>
    <name type="common">Caulobacter crescentus</name>
    <dbReference type="NCBI Taxonomy" id="155892"/>
    <lineage>
        <taxon>Bacteria</taxon>
        <taxon>Pseudomonadati</taxon>
        <taxon>Pseudomonadota</taxon>
        <taxon>Alphaproteobacteria</taxon>
        <taxon>Caulobacterales</taxon>
        <taxon>Caulobacteraceae</taxon>
        <taxon>Caulobacter</taxon>
    </lineage>
</organism>
<dbReference type="AlphaFoldDB" id="A0A258D1Y0"/>
<evidence type="ECO:0000313" key="2">
    <source>
        <dbReference type="EMBL" id="OYX01342.1"/>
    </source>
</evidence>
<keyword evidence="1" id="KW-1133">Transmembrane helix</keyword>
<name>A0A258D1Y0_CAUVI</name>
<accession>A0A258D1Y0</accession>
<dbReference type="Proteomes" id="UP000215616">
    <property type="component" value="Unassembled WGS sequence"/>
</dbReference>
<evidence type="ECO:0000313" key="3">
    <source>
        <dbReference type="Proteomes" id="UP000215616"/>
    </source>
</evidence>
<reference evidence="2 3" key="1">
    <citation type="submission" date="2017-03" db="EMBL/GenBank/DDBJ databases">
        <title>Lifting the veil on microbial sulfur biogeochemistry in mining wastewaters.</title>
        <authorList>
            <person name="Kantor R.S."/>
            <person name="Colenbrander Nelson T."/>
            <person name="Marshall S."/>
            <person name="Bennett D."/>
            <person name="Apte S."/>
            <person name="Camacho D."/>
            <person name="Thomas B.C."/>
            <person name="Warren L.A."/>
            <person name="Banfield J.F."/>
        </authorList>
    </citation>
    <scope>NUCLEOTIDE SEQUENCE [LARGE SCALE GENOMIC DNA]</scope>
    <source>
        <strain evidence="2">32-67-7</strain>
    </source>
</reference>
<keyword evidence="1" id="KW-0812">Transmembrane</keyword>